<gene>
    <name evidence="1" type="ORF">LCGC14_0780960</name>
</gene>
<dbReference type="EMBL" id="LAZR01002018">
    <property type="protein sequence ID" value="KKN35711.1"/>
    <property type="molecule type" value="Genomic_DNA"/>
</dbReference>
<protein>
    <submittedName>
        <fullName evidence="1">Uncharacterized protein</fullName>
    </submittedName>
</protein>
<comment type="caution">
    <text evidence="1">The sequence shown here is derived from an EMBL/GenBank/DDBJ whole genome shotgun (WGS) entry which is preliminary data.</text>
</comment>
<dbReference type="AlphaFoldDB" id="A0A0F9SFF0"/>
<evidence type="ECO:0000313" key="1">
    <source>
        <dbReference type="EMBL" id="KKN35711.1"/>
    </source>
</evidence>
<organism evidence="1">
    <name type="scientific">marine sediment metagenome</name>
    <dbReference type="NCBI Taxonomy" id="412755"/>
    <lineage>
        <taxon>unclassified sequences</taxon>
        <taxon>metagenomes</taxon>
        <taxon>ecological metagenomes</taxon>
    </lineage>
</organism>
<name>A0A0F9SFF0_9ZZZZ</name>
<sequence length="94" mass="10504">MQAMTFLELRAAARMMIARKSWCSCLYYPEGLHCKAATLPRRFRFQVLGGEFRDAPRETRPTGSVGIGSINLKGMPRSVQRISKLGRAARGSET</sequence>
<accession>A0A0F9SFF0</accession>
<proteinExistence type="predicted"/>
<reference evidence="1" key="1">
    <citation type="journal article" date="2015" name="Nature">
        <title>Complex archaea that bridge the gap between prokaryotes and eukaryotes.</title>
        <authorList>
            <person name="Spang A."/>
            <person name="Saw J.H."/>
            <person name="Jorgensen S.L."/>
            <person name="Zaremba-Niedzwiedzka K."/>
            <person name="Martijn J."/>
            <person name="Lind A.E."/>
            <person name="van Eijk R."/>
            <person name="Schleper C."/>
            <person name="Guy L."/>
            <person name="Ettema T.J."/>
        </authorList>
    </citation>
    <scope>NUCLEOTIDE SEQUENCE</scope>
</reference>